<evidence type="ECO:0000259" key="1">
    <source>
        <dbReference type="PROSITE" id="PS50181"/>
    </source>
</evidence>
<name>A0A2G5ELV3_AQUCA</name>
<dbReference type="InterPro" id="IPR036047">
    <property type="entry name" value="F-box-like_dom_sf"/>
</dbReference>
<dbReference type="EMBL" id="KZ305024">
    <property type="protein sequence ID" value="PIA56756.1"/>
    <property type="molecule type" value="Genomic_DNA"/>
</dbReference>
<dbReference type="InterPro" id="IPR050942">
    <property type="entry name" value="F-box_BR-signaling"/>
</dbReference>
<evidence type="ECO:0000313" key="2">
    <source>
        <dbReference type="EMBL" id="PIA56756.1"/>
    </source>
</evidence>
<dbReference type="Gene3D" id="1.20.1280.50">
    <property type="match status" value="1"/>
</dbReference>
<dbReference type="AlphaFoldDB" id="A0A2G5ELV3"/>
<dbReference type="SUPFAM" id="SSF81383">
    <property type="entry name" value="F-box domain"/>
    <property type="match status" value="1"/>
</dbReference>
<dbReference type="InterPro" id="IPR001810">
    <property type="entry name" value="F-box_dom"/>
</dbReference>
<dbReference type="Pfam" id="PF03478">
    <property type="entry name" value="Beta-prop_KIB1-4"/>
    <property type="match status" value="1"/>
</dbReference>
<dbReference type="PANTHER" id="PTHR44259">
    <property type="entry name" value="OS07G0183000 PROTEIN-RELATED"/>
    <property type="match status" value="1"/>
</dbReference>
<dbReference type="Pfam" id="PF00646">
    <property type="entry name" value="F-box"/>
    <property type="match status" value="1"/>
</dbReference>
<evidence type="ECO:0000313" key="3">
    <source>
        <dbReference type="Proteomes" id="UP000230069"/>
    </source>
</evidence>
<accession>A0A2G5ELV3</accession>
<proteinExistence type="predicted"/>
<dbReference type="OrthoDB" id="642536at2759"/>
<feature type="domain" description="F-box" evidence="1">
    <location>
        <begin position="3"/>
        <end position="55"/>
    </location>
</feature>
<sequence>MSKYDWSTLPIDLLELIAERLNVNHVIRLRAVCKSWQKISPSSKLHSTQVPWLMLPFKKSIHTRRRFYSLSDSNHIYSIKLSQYNQNSCCGSSRGWLFEVDNLMRCSILNPLTRVHIVLPSVWLANSNYLGGSPRTHHQIIDKFVLSSSPLTSKYSSDNDTCLVMIILENRRKLAFCKSVDKTWTIIEENMCTVGLYEDVTYFKGQFYAVDDKGRVVVCDLSGPWPVINEVKTQECDNACKYYLVESSGELLLIRRFRSWTASNHNTTVCFEVLRQDPICKKWIQVETLHNNAIFLGYNHSFDLLASKISGCKGNCIYFADESYHLNRNGGRDHVIGIFNLADGLFEPFSDSFWKLGFQNTDAMCLDYVN</sequence>
<gene>
    <name evidence="2" type="ORF">AQUCO_00700842v1</name>
</gene>
<protein>
    <recommendedName>
        <fullName evidence="1">F-box domain-containing protein</fullName>
    </recommendedName>
</protein>
<keyword evidence="3" id="KW-1185">Reference proteome</keyword>
<dbReference type="InParanoid" id="A0A2G5ELV3"/>
<organism evidence="2 3">
    <name type="scientific">Aquilegia coerulea</name>
    <name type="common">Rocky mountain columbine</name>
    <dbReference type="NCBI Taxonomy" id="218851"/>
    <lineage>
        <taxon>Eukaryota</taxon>
        <taxon>Viridiplantae</taxon>
        <taxon>Streptophyta</taxon>
        <taxon>Embryophyta</taxon>
        <taxon>Tracheophyta</taxon>
        <taxon>Spermatophyta</taxon>
        <taxon>Magnoliopsida</taxon>
        <taxon>Ranunculales</taxon>
        <taxon>Ranunculaceae</taxon>
        <taxon>Thalictroideae</taxon>
        <taxon>Aquilegia</taxon>
    </lineage>
</organism>
<reference evidence="2 3" key="1">
    <citation type="submission" date="2017-09" db="EMBL/GenBank/DDBJ databases">
        <title>WGS assembly of Aquilegia coerulea Goldsmith.</title>
        <authorList>
            <person name="Hodges S."/>
            <person name="Kramer E."/>
            <person name="Nordborg M."/>
            <person name="Tomkins J."/>
            <person name="Borevitz J."/>
            <person name="Derieg N."/>
            <person name="Yan J."/>
            <person name="Mihaltcheva S."/>
            <person name="Hayes R.D."/>
            <person name="Rokhsar D."/>
        </authorList>
    </citation>
    <scope>NUCLEOTIDE SEQUENCE [LARGE SCALE GENOMIC DNA]</scope>
    <source>
        <strain evidence="3">cv. Goldsmith</strain>
    </source>
</reference>
<dbReference type="InterPro" id="IPR005174">
    <property type="entry name" value="KIB1-4_b-propeller"/>
</dbReference>
<dbReference type="PANTHER" id="PTHR44259:SF114">
    <property type="entry name" value="OS06G0707300 PROTEIN"/>
    <property type="match status" value="1"/>
</dbReference>
<dbReference type="STRING" id="218851.A0A2G5ELV3"/>
<dbReference type="Proteomes" id="UP000230069">
    <property type="component" value="Unassembled WGS sequence"/>
</dbReference>
<dbReference type="SMART" id="SM00256">
    <property type="entry name" value="FBOX"/>
    <property type="match status" value="1"/>
</dbReference>
<dbReference type="PROSITE" id="PS50181">
    <property type="entry name" value="FBOX"/>
    <property type="match status" value="1"/>
</dbReference>